<dbReference type="FunFam" id="1.10.730.10:FF:000014">
    <property type="entry name" value="Valine--tRNA ligase"/>
    <property type="match status" value="1"/>
</dbReference>
<evidence type="ECO:0000256" key="4">
    <source>
        <dbReference type="ARBA" id="ARBA00022840"/>
    </source>
</evidence>
<dbReference type="SUPFAM" id="SSF52374">
    <property type="entry name" value="Nucleotidylyl transferase"/>
    <property type="match status" value="1"/>
</dbReference>
<dbReference type="InterPro" id="IPR037118">
    <property type="entry name" value="Val-tRNA_synth_C_sf"/>
</dbReference>
<dbReference type="GO" id="GO:0004832">
    <property type="term" value="F:valine-tRNA ligase activity"/>
    <property type="evidence" value="ECO:0007669"/>
    <property type="project" value="UniProtKB-UniRule"/>
</dbReference>
<dbReference type="InterPro" id="IPR010978">
    <property type="entry name" value="tRNA-bd_arm"/>
</dbReference>
<evidence type="ECO:0000256" key="2">
    <source>
        <dbReference type="ARBA" id="ARBA00022598"/>
    </source>
</evidence>
<dbReference type="CDD" id="cd07962">
    <property type="entry name" value="Anticodon_Ia_Val"/>
    <property type="match status" value="1"/>
</dbReference>
<dbReference type="PANTHER" id="PTHR11946:SF93">
    <property type="entry name" value="VALINE--TRNA LIGASE, CHLOROPLASTIC_MITOCHONDRIAL 2"/>
    <property type="match status" value="1"/>
</dbReference>
<evidence type="ECO:0000256" key="3">
    <source>
        <dbReference type="ARBA" id="ARBA00022741"/>
    </source>
</evidence>
<feature type="short sequence motif" description="'KMSKS' region" evidence="9">
    <location>
        <begin position="541"/>
        <end position="545"/>
    </location>
</feature>
<dbReference type="FunFam" id="3.90.740.10:FF:000005">
    <property type="entry name" value="Valine--tRNA ligase, mitochondrial"/>
    <property type="match status" value="1"/>
</dbReference>
<dbReference type="InterPro" id="IPR002300">
    <property type="entry name" value="aa-tRNA-synth_Ia"/>
</dbReference>
<evidence type="ECO:0000259" key="11">
    <source>
        <dbReference type="Pfam" id="PF08264"/>
    </source>
</evidence>
<protein>
    <recommendedName>
        <fullName evidence="9">Valine--tRNA ligase</fullName>
        <ecNumber evidence="9">6.1.1.9</ecNumber>
    </recommendedName>
    <alternativeName>
        <fullName evidence="9">Valyl-tRNA synthetase</fullName>
        <shortName evidence="9">ValRS</shortName>
    </alternativeName>
</protein>
<dbReference type="InterPro" id="IPR001412">
    <property type="entry name" value="aa-tRNA-synth_I_CS"/>
</dbReference>
<feature type="coiled-coil region" evidence="9">
    <location>
        <begin position="837"/>
        <end position="909"/>
    </location>
</feature>
<dbReference type="Pfam" id="PF00133">
    <property type="entry name" value="tRNA-synt_1"/>
    <property type="match status" value="1"/>
</dbReference>
<dbReference type="InterPro" id="IPR019499">
    <property type="entry name" value="Val-tRNA_synth_tRNA-bd"/>
</dbReference>
<evidence type="ECO:0000256" key="7">
    <source>
        <dbReference type="ARBA" id="ARBA00023146"/>
    </source>
</evidence>
<dbReference type="InterPro" id="IPR013155">
    <property type="entry name" value="M/V/L/I-tRNA-synth_anticd-bd"/>
</dbReference>
<accession>H5SQM5</accession>
<keyword evidence="5 9" id="KW-0648">Protein biosynthesis</keyword>
<feature type="domain" description="Aminoacyl-tRNA synthetase class Ia" evidence="10">
    <location>
        <begin position="15"/>
        <end position="581"/>
    </location>
</feature>
<dbReference type="GO" id="GO:0005829">
    <property type="term" value="C:cytosol"/>
    <property type="evidence" value="ECO:0007669"/>
    <property type="project" value="TreeGrafter"/>
</dbReference>
<dbReference type="PRINTS" id="PR00986">
    <property type="entry name" value="TRNASYNTHVAL"/>
</dbReference>
<evidence type="ECO:0000256" key="6">
    <source>
        <dbReference type="ARBA" id="ARBA00023054"/>
    </source>
</evidence>
<feature type="binding site" evidence="9">
    <location>
        <position position="544"/>
    </location>
    <ligand>
        <name>ATP</name>
        <dbReference type="ChEBI" id="CHEBI:30616"/>
    </ligand>
</feature>
<keyword evidence="1 9" id="KW-0963">Cytoplasm</keyword>
<dbReference type="Gene3D" id="3.90.740.10">
    <property type="entry name" value="Valyl/Leucyl/Isoleucyl-tRNA synthetase, editing domain"/>
    <property type="match status" value="1"/>
</dbReference>
<feature type="short sequence motif" description="'HIGH' region" evidence="9">
    <location>
        <begin position="44"/>
        <end position="54"/>
    </location>
</feature>
<evidence type="ECO:0000256" key="8">
    <source>
        <dbReference type="ARBA" id="ARBA00047552"/>
    </source>
</evidence>
<keyword evidence="2 9" id="KW-0436">Ligase</keyword>
<dbReference type="InterPro" id="IPR009008">
    <property type="entry name" value="Val/Leu/Ile-tRNA-synth_edit"/>
</dbReference>
<dbReference type="EC" id="6.1.1.9" evidence="9"/>
<evidence type="ECO:0000313" key="13">
    <source>
        <dbReference type="EMBL" id="BAL58787.1"/>
    </source>
</evidence>
<dbReference type="NCBIfam" id="NF004349">
    <property type="entry name" value="PRK05729.1"/>
    <property type="match status" value="1"/>
</dbReference>
<evidence type="ECO:0000256" key="1">
    <source>
        <dbReference type="ARBA" id="ARBA00022490"/>
    </source>
</evidence>
<comment type="domain">
    <text evidence="9">ValRS has two distinct active sites: one for aminoacylation and one for editing. The misactivated threonine is translocated from the active site to the editing site.</text>
</comment>
<feature type="domain" description="Methionyl/Valyl/Leucyl/Isoleucyl-tRNA synthetase anticodon-binding" evidence="11">
    <location>
        <begin position="637"/>
        <end position="786"/>
    </location>
</feature>
<dbReference type="Pfam" id="PF10458">
    <property type="entry name" value="Val_tRNA-synt_C"/>
    <property type="match status" value="1"/>
</dbReference>
<name>H5SQM5_ACEAU</name>
<dbReference type="GO" id="GO:0002161">
    <property type="term" value="F:aminoacyl-tRNA deacylase activity"/>
    <property type="evidence" value="ECO:0007669"/>
    <property type="project" value="InterPro"/>
</dbReference>
<dbReference type="InterPro" id="IPR009080">
    <property type="entry name" value="tRNAsynth_Ia_anticodon-bd"/>
</dbReference>
<proteinExistence type="inferred from homology"/>
<dbReference type="InterPro" id="IPR014729">
    <property type="entry name" value="Rossmann-like_a/b/a_fold"/>
</dbReference>
<dbReference type="HAMAP" id="MF_02004">
    <property type="entry name" value="Val_tRNA_synth_type1"/>
    <property type="match status" value="1"/>
</dbReference>
<dbReference type="Pfam" id="PF08264">
    <property type="entry name" value="Anticodon_1"/>
    <property type="match status" value="1"/>
</dbReference>
<keyword evidence="6 9" id="KW-0175">Coiled coil</keyword>
<dbReference type="SUPFAM" id="SSF50677">
    <property type="entry name" value="ValRS/IleRS/LeuRS editing domain"/>
    <property type="match status" value="1"/>
</dbReference>
<comment type="domain">
    <text evidence="9">The C-terminal coiled-coil domain is crucial for aminoacylation activity.</text>
</comment>
<dbReference type="GO" id="GO:0005524">
    <property type="term" value="F:ATP binding"/>
    <property type="evidence" value="ECO:0007669"/>
    <property type="project" value="UniProtKB-UniRule"/>
</dbReference>
<dbReference type="FunFam" id="3.40.50.620:FF:000078">
    <property type="entry name" value="Valine--tRNA ligase, mitochondrial"/>
    <property type="match status" value="1"/>
</dbReference>
<gene>
    <name evidence="9" type="primary">valS</name>
    <name evidence="13" type="ORF">HGMM_OP2C335</name>
</gene>
<feature type="domain" description="Valyl-tRNA synthetase tRNA-binding arm" evidence="12">
    <location>
        <begin position="842"/>
        <end position="906"/>
    </location>
</feature>
<dbReference type="SUPFAM" id="SSF46589">
    <property type="entry name" value="tRNA-binding arm"/>
    <property type="match status" value="1"/>
</dbReference>
<keyword evidence="3 9" id="KW-0547">Nucleotide-binding</keyword>
<organism evidence="13">
    <name type="scientific">Acetithermum autotrophicum</name>
    <dbReference type="NCBI Taxonomy" id="1446466"/>
    <lineage>
        <taxon>Bacteria</taxon>
        <taxon>Candidatus Bipolaricaulota</taxon>
        <taxon>Candidatus Acetithermum</taxon>
    </lineage>
</organism>
<dbReference type="NCBIfam" id="TIGR00422">
    <property type="entry name" value="valS"/>
    <property type="match status" value="1"/>
</dbReference>
<dbReference type="PROSITE" id="PS00178">
    <property type="entry name" value="AA_TRNA_LIGASE_I"/>
    <property type="match status" value="1"/>
</dbReference>
<reference evidence="13" key="1">
    <citation type="journal article" date="2005" name="Environ. Microbiol.">
        <title>Genetic and functional properties of uncultivated thermophilic crenarchaeotes from a subsurface gold mine as revealed by analysis of genome fragments.</title>
        <authorList>
            <person name="Nunoura T."/>
            <person name="Hirayama H."/>
            <person name="Takami H."/>
            <person name="Oida H."/>
            <person name="Nishi S."/>
            <person name="Shimamura S."/>
            <person name="Suzuki Y."/>
            <person name="Inagaki F."/>
            <person name="Takai K."/>
            <person name="Nealson K.H."/>
            <person name="Horikoshi K."/>
        </authorList>
    </citation>
    <scope>NUCLEOTIDE SEQUENCE</scope>
</reference>
<dbReference type="Gene3D" id="3.40.50.620">
    <property type="entry name" value="HUPs"/>
    <property type="match status" value="2"/>
</dbReference>
<dbReference type="EMBL" id="AP011801">
    <property type="protein sequence ID" value="BAL58787.1"/>
    <property type="molecule type" value="Genomic_DNA"/>
</dbReference>
<dbReference type="SUPFAM" id="SSF47323">
    <property type="entry name" value="Anticodon-binding domain of a subclass of class I aminoacyl-tRNA synthetases"/>
    <property type="match status" value="1"/>
</dbReference>
<dbReference type="PANTHER" id="PTHR11946">
    <property type="entry name" value="VALYL-TRNA SYNTHETASES"/>
    <property type="match status" value="1"/>
</dbReference>
<comment type="similarity">
    <text evidence="9">Belongs to the class-I aminoacyl-tRNA synthetase family. ValS type 1 subfamily.</text>
</comment>
<dbReference type="AlphaFoldDB" id="H5SQM5"/>
<comment type="subunit">
    <text evidence="9">Monomer.</text>
</comment>
<dbReference type="CDD" id="cd00817">
    <property type="entry name" value="ValRS_core"/>
    <property type="match status" value="1"/>
</dbReference>
<evidence type="ECO:0000256" key="5">
    <source>
        <dbReference type="ARBA" id="ARBA00022917"/>
    </source>
</evidence>
<keyword evidence="7 9" id="KW-0030">Aminoacyl-tRNA synthetase</keyword>
<evidence type="ECO:0000259" key="12">
    <source>
        <dbReference type="Pfam" id="PF10458"/>
    </source>
</evidence>
<comment type="catalytic activity">
    <reaction evidence="8 9">
        <text>tRNA(Val) + L-valine + ATP = L-valyl-tRNA(Val) + AMP + diphosphate</text>
        <dbReference type="Rhea" id="RHEA:10704"/>
        <dbReference type="Rhea" id="RHEA-COMP:9672"/>
        <dbReference type="Rhea" id="RHEA-COMP:9708"/>
        <dbReference type="ChEBI" id="CHEBI:30616"/>
        <dbReference type="ChEBI" id="CHEBI:33019"/>
        <dbReference type="ChEBI" id="CHEBI:57762"/>
        <dbReference type="ChEBI" id="CHEBI:78442"/>
        <dbReference type="ChEBI" id="CHEBI:78537"/>
        <dbReference type="ChEBI" id="CHEBI:456215"/>
        <dbReference type="EC" id="6.1.1.9"/>
    </reaction>
</comment>
<dbReference type="Gene3D" id="1.10.730.10">
    <property type="entry name" value="Isoleucyl-tRNA Synthetase, Domain 1"/>
    <property type="match status" value="1"/>
</dbReference>
<evidence type="ECO:0000256" key="9">
    <source>
        <dbReference type="HAMAP-Rule" id="MF_02004"/>
    </source>
</evidence>
<dbReference type="InterPro" id="IPR002303">
    <property type="entry name" value="Valyl-tRNA_ligase"/>
</dbReference>
<comment type="function">
    <text evidence="9">Catalyzes the attachment of valine to tRNA(Val). As ValRS can inadvertently accommodate and process structurally similar amino acids such as threonine, to avoid such errors, it has a 'posttransfer' editing activity that hydrolyzes mischarged Thr-tRNA(Val) in a tRNA-dependent manner.</text>
</comment>
<evidence type="ECO:0000259" key="10">
    <source>
        <dbReference type="Pfam" id="PF00133"/>
    </source>
</evidence>
<dbReference type="GO" id="GO:0006438">
    <property type="term" value="P:valyl-tRNA aminoacylation"/>
    <property type="evidence" value="ECO:0007669"/>
    <property type="project" value="UniProtKB-UniRule"/>
</dbReference>
<reference evidence="13" key="2">
    <citation type="journal article" date="2012" name="PLoS ONE">
        <title>A Deeply Branching Thermophilic Bacterium with an Ancient Acetyl-CoA Pathway Dominates a Subsurface Ecosystem.</title>
        <authorList>
            <person name="Takami H."/>
            <person name="Noguchi H."/>
            <person name="Takaki Y."/>
            <person name="Uchiyama I."/>
            <person name="Toyoda A."/>
            <person name="Nishi S."/>
            <person name="Chee G.-J."/>
            <person name="Arai W."/>
            <person name="Nunoura T."/>
            <person name="Itoh T."/>
            <person name="Hattori M."/>
            <person name="Takai K."/>
        </authorList>
    </citation>
    <scope>NUCLEOTIDE SEQUENCE</scope>
</reference>
<keyword evidence="4 9" id="KW-0067">ATP-binding</keyword>
<comment type="subcellular location">
    <subcellularLocation>
        <location evidence="9">Cytoplasm</location>
    </subcellularLocation>
</comment>
<sequence length="909" mass="105469">MELPKAYDPKEAEEKWYAFWESRRYFDGNVNTSKKPFAIVIPPPNVTGELHIGHALNNTLQDIVIRYKRMDGYEACWFPGTDHASIAVHVLIERGLAKRQLDDLLHEIGYPVPSDKRPLTRYDLGREYFVKLGWAWKNRYGSRIREQLRALGCSCDWRRESFTLDEARSRAVTEVFVRLYEEGFIYRGDRLINWCPRCQTVLSDLEVEREETEGQLYYIRYPLAEGEGFVTVATTRPETMLGDTGVAVHPADGRYQELIGKFVILPLLERKIPIIADEAVDKEFGTGAVKVTPGHDPTDFEIGRRHGLKVINILNTDATTNEHAGPYKNLDRYEARQRVLEDLKAQGLLERVEKHTHAVGHCQRCHTVIEPLISTQWFVRMKELAEPAIKVVETGEIQFIPERWTKVYFEWMRNIRDWPISRQLWWGHRIPAWHCADCKAITVARQAPSACSTCNSTNIKQDEDVLDTWFSSALWPFSVMGWPDDTPELKYFYPTQLLSTGHDIIFFWVARMIMMGLHFMKKIPFERVFFHPIIKDERGQKMSKSKGNVIDPLNMKEKYGMDALRLTLAALCAQGKEMRLSVQDIEGYKKFLNKLWNAARFSLMNLDLSPSPSPQAGGESSPFLLREGGQGSRSLEDRWILSRLNRTITETRTSLDRYEFNQAAKGVYEFVWHDFCDWYLEMIKPRLYGSDPAAKAQAQRVLLTVLTDIIKLLHPFIPFITEEIWQRLPQRESPSVMIAPYPQAHPEWIDEHAEQTMQKLQALITAIRTIRSEMNVPPQKRAKVFIKAEDPSVQRLVHEYMIFFQELAQASEVVVGSERPKNAPRMVLEWAEVFVPLEGLLDLKQEHKRLQQELKEARAGLEATLRKLDNPEFLERAPEEIIEKEKRKAQEFKEKVERLEQNLKLLQGS</sequence>
<dbReference type="InterPro" id="IPR033705">
    <property type="entry name" value="Anticodon_Ia_Val"/>
</dbReference>
<dbReference type="Gene3D" id="1.10.287.380">
    <property type="entry name" value="Valyl-tRNA synthetase, C-terminal domain"/>
    <property type="match status" value="1"/>
</dbReference>